<dbReference type="Gene3D" id="2.130.10.10">
    <property type="entry name" value="YVTN repeat-like/Quinoprotein amine dehydrogenase"/>
    <property type="match status" value="1"/>
</dbReference>
<comment type="similarity">
    <text evidence="2">Belongs to the WD repeat WDR55 family.</text>
</comment>
<dbReference type="AlphaFoldDB" id="A0A1E4TSV3"/>
<dbReference type="GO" id="GO:0005730">
    <property type="term" value="C:nucleolus"/>
    <property type="evidence" value="ECO:0007669"/>
    <property type="project" value="UniProtKB-SubCell"/>
</dbReference>
<keyword evidence="5" id="KW-0539">Nucleus</keyword>
<dbReference type="EMBL" id="KV454015">
    <property type="protein sequence ID" value="ODV94829.1"/>
    <property type="molecule type" value="Genomic_DNA"/>
</dbReference>
<dbReference type="InterPro" id="IPR015943">
    <property type="entry name" value="WD40/YVTN_repeat-like_dom_sf"/>
</dbReference>
<evidence type="ECO:0000256" key="2">
    <source>
        <dbReference type="ARBA" id="ARBA00007625"/>
    </source>
</evidence>
<keyword evidence="4" id="KW-0677">Repeat</keyword>
<dbReference type="SUPFAM" id="SSF50978">
    <property type="entry name" value="WD40 repeat-like"/>
    <property type="match status" value="1"/>
</dbReference>
<accession>A0A1E4TSV3</accession>
<evidence type="ECO:0000256" key="4">
    <source>
        <dbReference type="ARBA" id="ARBA00022737"/>
    </source>
</evidence>
<evidence type="ECO:0000256" key="7">
    <source>
        <dbReference type="ARBA" id="ARBA00039514"/>
    </source>
</evidence>
<dbReference type="PANTHER" id="PTHR19924:SF31">
    <property type="entry name" value="WD REPEAT-CONTAINING PROTEIN JIP5"/>
    <property type="match status" value="1"/>
</dbReference>
<evidence type="ECO:0000256" key="8">
    <source>
        <dbReference type="SAM" id="MobiDB-lite"/>
    </source>
</evidence>
<name>A0A1E4TSV3_PACTA</name>
<sequence length="474" mass="52556">MGKKGKRSNSQNAAAMLESQTRPILELTYDDPLFAFAAHPTKPLLASGLATGYVYMQSYDDKALEDYSSAQREKEKLLLKEAAAKKVAAKDSDKTPLRFKVFNPQSQNDNDTDTTFKICWKTKRHKGSVRSVIFDSTGENLYTAGTDKVIKKANSETGKVVMKTGNLDINSNITKMITVPNKPFLVAGTETGDIHVFDTRTLKQLYKLDKVHGDSVNSIASMYGVSDYQFVSVGSTTLAHFDIRKGIITTSENQEDELLSVSFVDPTNCETAVVGMGEGVISRIKISRDNSVDAVISTLDDDASDCIWTGSSDGIVRKVDTKRGAVIETRMHNLNDEIGFLDLDYDYRLISAGMENLKIWSNREQDEDEDENENESDWSSDEEEVNEVSEDDKSDSGSDSENGSESESASESEDSEVSDAESEPESNSKRGPTVVDSEEEEPTPKPKQKKPKINPKQFKNSQLHEHGIRKFDDL</sequence>
<gene>
    <name evidence="9" type="ORF">PACTADRAFT_50687</name>
</gene>
<evidence type="ECO:0000256" key="5">
    <source>
        <dbReference type="ARBA" id="ARBA00023242"/>
    </source>
</evidence>
<evidence type="ECO:0000313" key="10">
    <source>
        <dbReference type="Proteomes" id="UP000094236"/>
    </source>
</evidence>
<dbReference type="OrthoDB" id="2288928at2759"/>
<dbReference type="InterPro" id="IPR036322">
    <property type="entry name" value="WD40_repeat_dom_sf"/>
</dbReference>
<organism evidence="9 10">
    <name type="scientific">Pachysolen tannophilus NRRL Y-2460</name>
    <dbReference type="NCBI Taxonomy" id="669874"/>
    <lineage>
        <taxon>Eukaryota</taxon>
        <taxon>Fungi</taxon>
        <taxon>Dikarya</taxon>
        <taxon>Ascomycota</taxon>
        <taxon>Saccharomycotina</taxon>
        <taxon>Pichiomycetes</taxon>
        <taxon>Pachysolenaceae</taxon>
        <taxon>Pachysolen</taxon>
    </lineage>
</organism>
<dbReference type="GO" id="GO:0042273">
    <property type="term" value="P:ribosomal large subunit biogenesis"/>
    <property type="evidence" value="ECO:0007669"/>
    <property type="project" value="EnsemblFungi"/>
</dbReference>
<keyword evidence="3" id="KW-0853">WD repeat</keyword>
<evidence type="ECO:0000256" key="6">
    <source>
        <dbReference type="ARBA" id="ARBA00039238"/>
    </source>
</evidence>
<proteinExistence type="inferred from homology"/>
<comment type="subcellular location">
    <subcellularLocation>
        <location evidence="1">Nucleus</location>
        <location evidence="1">Nucleolus</location>
    </subcellularLocation>
</comment>
<dbReference type="SMART" id="SM00320">
    <property type="entry name" value="WD40"/>
    <property type="match status" value="5"/>
</dbReference>
<keyword evidence="10" id="KW-1185">Reference proteome</keyword>
<feature type="compositionally biased region" description="Basic and acidic residues" evidence="8">
    <location>
        <begin position="462"/>
        <end position="474"/>
    </location>
</feature>
<dbReference type="GO" id="GO:0045943">
    <property type="term" value="P:positive regulation of transcription by RNA polymerase I"/>
    <property type="evidence" value="ECO:0007669"/>
    <property type="project" value="TreeGrafter"/>
</dbReference>
<feature type="compositionally biased region" description="Acidic residues" evidence="8">
    <location>
        <begin position="365"/>
        <end position="393"/>
    </location>
</feature>
<feature type="compositionally biased region" description="Acidic residues" evidence="8">
    <location>
        <begin position="402"/>
        <end position="424"/>
    </location>
</feature>
<feature type="region of interest" description="Disordered" evidence="8">
    <location>
        <begin position="361"/>
        <end position="474"/>
    </location>
</feature>
<reference evidence="10" key="1">
    <citation type="submission" date="2016-05" db="EMBL/GenBank/DDBJ databases">
        <title>Comparative genomics of biotechnologically important yeasts.</title>
        <authorList>
            <consortium name="DOE Joint Genome Institute"/>
            <person name="Riley R."/>
            <person name="Haridas S."/>
            <person name="Wolfe K.H."/>
            <person name="Lopes M.R."/>
            <person name="Hittinger C.T."/>
            <person name="Goker M."/>
            <person name="Salamov A."/>
            <person name="Wisecaver J."/>
            <person name="Long T.M."/>
            <person name="Aerts A.L."/>
            <person name="Barry K."/>
            <person name="Choi C."/>
            <person name="Clum A."/>
            <person name="Coughlan A.Y."/>
            <person name="Deshpande S."/>
            <person name="Douglass A.P."/>
            <person name="Hanson S.J."/>
            <person name="Klenk H.-P."/>
            <person name="Labutti K."/>
            <person name="Lapidus A."/>
            <person name="Lindquist E."/>
            <person name="Lipzen A."/>
            <person name="Meier-Kolthoff J.P."/>
            <person name="Ohm R.A."/>
            <person name="Otillar R.P."/>
            <person name="Pangilinan J."/>
            <person name="Peng Y."/>
            <person name="Rokas A."/>
            <person name="Rosa C.A."/>
            <person name="Scheuner C."/>
            <person name="Sibirny A.A."/>
            <person name="Slot J.C."/>
            <person name="Stielow J.B."/>
            <person name="Sun H."/>
            <person name="Kurtzman C.P."/>
            <person name="Blackwell M."/>
            <person name="Grigoriev I.V."/>
            <person name="Jeffries T.W."/>
        </authorList>
    </citation>
    <scope>NUCLEOTIDE SEQUENCE [LARGE SCALE GENOMIC DNA]</scope>
    <source>
        <strain evidence="10">NRRL Y-2460</strain>
    </source>
</reference>
<evidence type="ECO:0000256" key="3">
    <source>
        <dbReference type="ARBA" id="ARBA00022574"/>
    </source>
</evidence>
<dbReference type="Proteomes" id="UP000094236">
    <property type="component" value="Unassembled WGS sequence"/>
</dbReference>
<dbReference type="InterPro" id="IPR001680">
    <property type="entry name" value="WD40_rpt"/>
</dbReference>
<evidence type="ECO:0000313" key="9">
    <source>
        <dbReference type="EMBL" id="ODV94829.1"/>
    </source>
</evidence>
<evidence type="ECO:0000256" key="1">
    <source>
        <dbReference type="ARBA" id="ARBA00004604"/>
    </source>
</evidence>
<protein>
    <recommendedName>
        <fullName evidence="6">WD repeat-containing protein JIP5</fullName>
    </recommendedName>
    <alternativeName>
        <fullName evidence="7">WD repeat-containing protein jip5</fullName>
    </alternativeName>
</protein>
<dbReference type="STRING" id="669874.A0A1E4TSV3"/>
<dbReference type="GO" id="GO:0006364">
    <property type="term" value="P:rRNA processing"/>
    <property type="evidence" value="ECO:0007669"/>
    <property type="project" value="TreeGrafter"/>
</dbReference>
<dbReference type="PANTHER" id="PTHR19924">
    <property type="entry name" value="UTP15 U3 SMALL NUCLEOLAR RNA-ASSOCIATED PROTEIN 15 FAMILY MEMBER"/>
    <property type="match status" value="1"/>
</dbReference>